<evidence type="ECO:0000313" key="9">
    <source>
        <dbReference type="EMBL" id="AKA25250.1"/>
    </source>
</evidence>
<dbReference type="RefSeq" id="WP_044462470.1">
    <property type="nucleotide sequence ID" value="NZ_CP011110.1"/>
</dbReference>
<dbReference type="Gene3D" id="3.30.410.40">
    <property type="match status" value="1"/>
</dbReference>
<dbReference type="PIRSF" id="PIRSF000137">
    <property type="entry name" value="Alcohol_oxidase"/>
    <property type="match status" value="1"/>
</dbReference>
<dbReference type="Gene3D" id="3.50.50.60">
    <property type="entry name" value="FAD/NAD(P)-binding domain"/>
    <property type="match status" value="1"/>
</dbReference>
<evidence type="ECO:0000256" key="6">
    <source>
        <dbReference type="PIRSR" id="PIRSR000137-2"/>
    </source>
</evidence>
<dbReference type="PROSITE" id="PS00623">
    <property type="entry name" value="GMC_OXRED_1"/>
    <property type="match status" value="1"/>
</dbReference>
<dbReference type="KEGG" id="pcz:PCL1606_37990"/>
<dbReference type="InterPro" id="IPR007867">
    <property type="entry name" value="GMC_OxRtase_C"/>
</dbReference>
<evidence type="ECO:0000256" key="5">
    <source>
        <dbReference type="ARBA" id="ARBA00023002"/>
    </source>
</evidence>
<dbReference type="InterPro" id="IPR036188">
    <property type="entry name" value="FAD/NAD-bd_sf"/>
</dbReference>
<dbReference type="SUPFAM" id="SSF51905">
    <property type="entry name" value="FAD/NAD(P)-binding domain"/>
    <property type="match status" value="1"/>
</dbReference>
<dbReference type="Proteomes" id="UP000032748">
    <property type="component" value="Chromosome"/>
</dbReference>
<keyword evidence="4 6" id="KW-0274">FAD</keyword>
<dbReference type="GO" id="GO:0019285">
    <property type="term" value="P:glycine betaine biosynthetic process from choline"/>
    <property type="evidence" value="ECO:0007669"/>
    <property type="project" value="TreeGrafter"/>
</dbReference>
<keyword evidence="3 7" id="KW-0285">Flavoprotein</keyword>
<comment type="cofactor">
    <cofactor evidence="1 6">
        <name>FAD</name>
        <dbReference type="ChEBI" id="CHEBI:57692"/>
    </cofactor>
</comment>
<feature type="binding site" evidence="6">
    <location>
        <position position="241"/>
    </location>
    <ligand>
        <name>FAD</name>
        <dbReference type="ChEBI" id="CHEBI:57692"/>
    </ligand>
</feature>
<feature type="domain" description="Glucose-methanol-choline oxidoreductase N-terminal" evidence="8">
    <location>
        <begin position="89"/>
        <end position="112"/>
    </location>
</feature>
<dbReference type="GO" id="GO:0008812">
    <property type="term" value="F:choline dehydrogenase activity"/>
    <property type="evidence" value="ECO:0007669"/>
    <property type="project" value="TreeGrafter"/>
</dbReference>
<evidence type="ECO:0000256" key="2">
    <source>
        <dbReference type="ARBA" id="ARBA00010790"/>
    </source>
</evidence>
<sequence>MTFAKNSKIATRDYDIIIVGGGSAGAVMASRLSENRNQCVLLIEAGASYTKSTFPPQIALGRRVGGDASTTWAHTQEIGSSKASGGLRAKILGGGSAINAAAFVRAPRSDFDRWAAAGLRDWAYEQVLPYFKKSEKADYGNDEWHGRRGPIPVHLRRKDELSKTAQAFIDAALQAGFLSNDDLNKPFPKGIGIYPLNVQDDPGNPALDRNDREIRVNTAIAYLTDDVRQRENLDILADTEVDKVLFNGHHVRGVQLADGRELTARQVVLSAGAIGSGAILLRSGVGPKEHLAAHSIHLVADLPVGQALMDQPNVYLQVFIEGDGAILPALGGKLWEQSSLAAADQLDIYLGFNHFANLAQSPTGKAFGIIACACRPRSRGKLELESADPRALPRVSLNLLSVESDIQILIEAVAMMRRIAAHEPLRSQAVSIHFSDGSEVPTDLKSLREAIVKQVDSTLHVTSSAPMGPLGDPLAVLDEQGRVYGLSGLRVADASIFPDVPSVATNPTVIMAAEYIADRIKQAGPSAA</sequence>
<dbReference type="Pfam" id="PF05199">
    <property type="entry name" value="GMC_oxred_C"/>
    <property type="match status" value="1"/>
</dbReference>
<reference evidence="9 10" key="1">
    <citation type="journal article" date="2015" name="Mol. Plant Microbe Interact.">
        <title>Comparative Genomic Analysis of Pseudomonas chlororaphis PCL1606 Reveals New Insight into Antifungal Compounds Involved in Biocontrol.</title>
        <authorList>
            <person name="Calderon C.E."/>
            <person name="Ramos C."/>
            <person name="de Vicente A."/>
            <person name="Cazorla F.M."/>
        </authorList>
    </citation>
    <scope>NUCLEOTIDE SEQUENCE [LARGE SCALE GENOMIC DNA]</scope>
    <source>
        <strain evidence="9 10">PCL1606</strain>
    </source>
</reference>
<accession>A0A0D5Y2I6</accession>
<evidence type="ECO:0000256" key="3">
    <source>
        <dbReference type="ARBA" id="ARBA00022630"/>
    </source>
</evidence>
<comment type="similarity">
    <text evidence="2 7">Belongs to the GMC oxidoreductase family.</text>
</comment>
<proteinExistence type="inferred from homology"/>
<dbReference type="AlphaFoldDB" id="A0A0D5Y2I6"/>
<evidence type="ECO:0000313" key="10">
    <source>
        <dbReference type="Proteomes" id="UP000032748"/>
    </source>
</evidence>
<dbReference type="GO" id="GO:0016020">
    <property type="term" value="C:membrane"/>
    <property type="evidence" value="ECO:0007669"/>
    <property type="project" value="TreeGrafter"/>
</dbReference>
<dbReference type="SUPFAM" id="SSF54373">
    <property type="entry name" value="FAD-linked reductases, C-terminal domain"/>
    <property type="match status" value="1"/>
</dbReference>
<name>A0A0D5Y2I6_9PSED</name>
<dbReference type="OrthoDB" id="9785276at2"/>
<dbReference type="EMBL" id="CP011110">
    <property type="protein sequence ID" value="AKA25250.1"/>
    <property type="molecule type" value="Genomic_DNA"/>
</dbReference>
<dbReference type="PATRIC" id="fig|587753.10.peg.3787"/>
<dbReference type="GO" id="GO:0050660">
    <property type="term" value="F:flavin adenine dinucleotide binding"/>
    <property type="evidence" value="ECO:0007669"/>
    <property type="project" value="InterPro"/>
</dbReference>
<evidence type="ECO:0000256" key="4">
    <source>
        <dbReference type="ARBA" id="ARBA00022827"/>
    </source>
</evidence>
<protein>
    <submittedName>
        <fullName evidence="9">Glucose-methanol-choline oxidoreductase</fullName>
    </submittedName>
</protein>
<gene>
    <name evidence="9" type="ORF">PCL1606_37990</name>
</gene>
<dbReference type="InterPro" id="IPR012132">
    <property type="entry name" value="GMC_OxRdtase"/>
</dbReference>
<organism evidence="9 10">
    <name type="scientific">Pseudomonas chlororaphis</name>
    <dbReference type="NCBI Taxonomy" id="587753"/>
    <lineage>
        <taxon>Bacteria</taxon>
        <taxon>Pseudomonadati</taxon>
        <taxon>Pseudomonadota</taxon>
        <taxon>Gammaproteobacteria</taxon>
        <taxon>Pseudomonadales</taxon>
        <taxon>Pseudomonadaceae</taxon>
        <taxon>Pseudomonas</taxon>
    </lineage>
</organism>
<evidence type="ECO:0000256" key="7">
    <source>
        <dbReference type="RuleBase" id="RU003968"/>
    </source>
</evidence>
<evidence type="ECO:0000256" key="1">
    <source>
        <dbReference type="ARBA" id="ARBA00001974"/>
    </source>
</evidence>
<dbReference type="InterPro" id="IPR000172">
    <property type="entry name" value="GMC_OxRdtase_N"/>
</dbReference>
<dbReference type="PANTHER" id="PTHR11552:SF147">
    <property type="entry name" value="CHOLINE DEHYDROGENASE, MITOCHONDRIAL"/>
    <property type="match status" value="1"/>
</dbReference>
<evidence type="ECO:0000259" key="8">
    <source>
        <dbReference type="PROSITE" id="PS00623"/>
    </source>
</evidence>
<dbReference type="Pfam" id="PF00732">
    <property type="entry name" value="GMC_oxred_N"/>
    <property type="match status" value="1"/>
</dbReference>
<dbReference type="PANTHER" id="PTHR11552">
    <property type="entry name" value="GLUCOSE-METHANOL-CHOLINE GMC OXIDOREDUCTASE"/>
    <property type="match status" value="1"/>
</dbReference>
<keyword evidence="5" id="KW-0560">Oxidoreductase</keyword>